<name>A0A2A6BUR9_PRIPA</name>
<dbReference type="PANTHER" id="PTHR11909">
    <property type="entry name" value="CASEIN KINASE-RELATED"/>
    <property type="match status" value="1"/>
</dbReference>
<feature type="compositionally biased region" description="Basic and acidic residues" evidence="1">
    <location>
        <begin position="657"/>
        <end position="673"/>
    </location>
</feature>
<feature type="compositionally biased region" description="Low complexity" evidence="1">
    <location>
        <begin position="674"/>
        <end position="683"/>
    </location>
</feature>
<feature type="region of interest" description="Disordered" evidence="1">
    <location>
        <begin position="643"/>
        <end position="752"/>
    </location>
</feature>
<feature type="region of interest" description="Disordered" evidence="1">
    <location>
        <begin position="820"/>
        <end position="839"/>
    </location>
</feature>
<dbReference type="GO" id="GO:0005634">
    <property type="term" value="C:nucleus"/>
    <property type="evidence" value="ECO:0000318"/>
    <property type="project" value="GO_Central"/>
</dbReference>
<dbReference type="InterPro" id="IPR000719">
    <property type="entry name" value="Prot_kinase_dom"/>
</dbReference>
<feature type="region of interest" description="Disordered" evidence="1">
    <location>
        <begin position="197"/>
        <end position="221"/>
    </location>
</feature>
<dbReference type="AlphaFoldDB" id="A0A2A6BUR9"/>
<protein>
    <submittedName>
        <fullName evidence="2">Phosphotransferase</fullName>
    </submittedName>
</protein>
<dbReference type="Proteomes" id="UP000005239">
    <property type="component" value="Unassembled WGS sequence"/>
</dbReference>
<dbReference type="GO" id="GO:0005737">
    <property type="term" value="C:cytoplasm"/>
    <property type="evidence" value="ECO:0000318"/>
    <property type="project" value="GO_Central"/>
</dbReference>
<dbReference type="InterPro" id="IPR050235">
    <property type="entry name" value="CK1_Ser-Thr_kinase"/>
</dbReference>
<dbReference type="SMART" id="SM00220">
    <property type="entry name" value="S_TKc"/>
    <property type="match status" value="1"/>
</dbReference>
<evidence type="ECO:0000313" key="2">
    <source>
        <dbReference type="EnsemblMetazoa" id="PPA43396.1"/>
    </source>
</evidence>
<dbReference type="OrthoDB" id="1405469at2759"/>
<evidence type="ECO:0000256" key="1">
    <source>
        <dbReference type="SAM" id="MobiDB-lite"/>
    </source>
</evidence>
<dbReference type="GO" id="GO:0007165">
    <property type="term" value="P:signal transduction"/>
    <property type="evidence" value="ECO:0000318"/>
    <property type="project" value="GO_Central"/>
</dbReference>
<dbReference type="Gene3D" id="1.10.510.10">
    <property type="entry name" value="Transferase(Phosphotransferase) domain 1"/>
    <property type="match status" value="2"/>
</dbReference>
<reference evidence="3" key="1">
    <citation type="journal article" date="2008" name="Nat. Genet.">
        <title>The Pristionchus pacificus genome provides a unique perspective on nematode lifestyle and parasitism.</title>
        <authorList>
            <person name="Dieterich C."/>
            <person name="Clifton S.W."/>
            <person name="Schuster L.N."/>
            <person name="Chinwalla A."/>
            <person name="Delehaunty K."/>
            <person name="Dinkelacker I."/>
            <person name="Fulton L."/>
            <person name="Fulton R."/>
            <person name="Godfrey J."/>
            <person name="Minx P."/>
            <person name="Mitreva M."/>
            <person name="Roeseler W."/>
            <person name="Tian H."/>
            <person name="Witte H."/>
            <person name="Yang S.P."/>
            <person name="Wilson R.K."/>
            <person name="Sommer R.J."/>
        </authorList>
    </citation>
    <scope>NUCLEOTIDE SEQUENCE [LARGE SCALE GENOMIC DNA]</scope>
    <source>
        <strain evidence="3">PS312</strain>
    </source>
</reference>
<proteinExistence type="predicted"/>
<feature type="region of interest" description="Disordered" evidence="1">
    <location>
        <begin position="775"/>
        <end position="806"/>
    </location>
</feature>
<evidence type="ECO:0000313" key="3">
    <source>
        <dbReference type="Proteomes" id="UP000005239"/>
    </source>
</evidence>
<accession>A0A2A6BUR9</accession>
<feature type="compositionally biased region" description="Basic and acidic residues" evidence="1">
    <location>
        <begin position="797"/>
        <end position="806"/>
    </location>
</feature>
<dbReference type="PROSITE" id="PS50011">
    <property type="entry name" value="PROTEIN_KINASE_DOM"/>
    <property type="match status" value="2"/>
</dbReference>
<dbReference type="EnsemblMetazoa" id="PPA43396.1">
    <property type="protein sequence ID" value="PPA43396.1"/>
    <property type="gene ID" value="WBGene00281765"/>
</dbReference>
<reference evidence="2" key="2">
    <citation type="submission" date="2022-06" db="UniProtKB">
        <authorList>
            <consortium name="EnsemblMetazoa"/>
        </authorList>
    </citation>
    <scope>IDENTIFICATION</scope>
    <source>
        <strain evidence="2">PS312</strain>
    </source>
</reference>
<feature type="compositionally biased region" description="Basic residues" evidence="1">
    <location>
        <begin position="684"/>
        <end position="715"/>
    </location>
</feature>
<dbReference type="GO" id="GO:0004674">
    <property type="term" value="F:protein serine/threonine kinase activity"/>
    <property type="evidence" value="ECO:0000318"/>
    <property type="project" value="GO_Central"/>
</dbReference>
<dbReference type="GO" id="GO:0005524">
    <property type="term" value="F:ATP binding"/>
    <property type="evidence" value="ECO:0007669"/>
    <property type="project" value="UniProtKB-UniRule"/>
</dbReference>
<keyword evidence="3" id="KW-1185">Reference proteome</keyword>
<dbReference type="PROSITE" id="PS00107">
    <property type="entry name" value="PROTEIN_KINASE_ATP"/>
    <property type="match status" value="1"/>
</dbReference>
<dbReference type="Pfam" id="PF00069">
    <property type="entry name" value="Pkinase"/>
    <property type="match status" value="2"/>
</dbReference>
<sequence>MGKDLPIEPNGTVFTVSSQNKYVGGFGEVYKPEMQPEPGPAYITSVAGLTDKNKFLVMELVSHWLAEIYNECASANSLIQIACQTLTAIESLHEMAWLHRDVKPGDFSIVYPPNDSIIYMLDFGIAREFRDYQGRSRVPRVSVTTPKTLRYCSLRAHNNEEQSRRDDMESWLYMMLEFFEERNISWKTTKSFDQRTSCASQSSSSMSSKRKKKKKEEQESRESRKIDEVCVSYGREGFSRHFCQVSEKIGLNCAEPNEDRPIEPNGTVFTVSDQNKYVVEELIGRGGMGDVYRVCLQRDRKKKYAMKTERVGIPAACERLKIECFLFEKFRTTKGNRDHFVRMVDAGISDKNKYFVMELVSHSLDAIYNRMCKRQFSLRTTIEIALQTLKAIEALHELGWLHRDLKPGNFSIGCPPNNSTVYMLDFGTAREFRDFQGRLRVPRVSVTTPKTLKYCSIRAHDCKEQSRRDDLECWMYMILEFLHPMNCIWIFAETADDIPLAKMFTLENCRQIYQEKKLIVPLQFLTTMERIRSMRFVDAPDYVGIRNDFEIIVKAENVDMYRQPLDWIGKTMPDKPKQVQEPAKVERNTKEQEIAAKEATRDKKIGAMLNKGFKRDGVFKTPEQLKLEIVLWKKFEEERKRMLEESSYEDSSTDSTKSSEHSRKGDTTMRTDTTDTTTNVTAKRQSHRSKRSRREGKRSKRSERNRGSNKSRRDRKKETSRTERSKGSKKTSANDEKRIPTRAELTCKSDKSGMKFEKDGKIELKSAIPEETCKSTTNKSLMENSKVESTCKSTTSKQEKETEKTAKSGLFSTIISKIRRACDRKPEELEMTAPEAQKK</sequence>
<gene>
    <name evidence="2" type="primary">WBGene00281765</name>
</gene>
<accession>A0A8R1Z163</accession>
<dbReference type="SUPFAM" id="SSF56112">
    <property type="entry name" value="Protein kinase-like (PK-like)"/>
    <property type="match status" value="2"/>
</dbReference>
<organism evidence="2 3">
    <name type="scientific">Pristionchus pacificus</name>
    <name type="common">Parasitic nematode worm</name>
    <dbReference type="NCBI Taxonomy" id="54126"/>
    <lineage>
        <taxon>Eukaryota</taxon>
        <taxon>Metazoa</taxon>
        <taxon>Ecdysozoa</taxon>
        <taxon>Nematoda</taxon>
        <taxon>Chromadorea</taxon>
        <taxon>Rhabditida</taxon>
        <taxon>Rhabditina</taxon>
        <taxon>Diplogasteromorpha</taxon>
        <taxon>Diplogasteroidea</taxon>
        <taxon>Neodiplogasteridae</taxon>
        <taxon>Pristionchus</taxon>
    </lineage>
</organism>
<dbReference type="InterPro" id="IPR017441">
    <property type="entry name" value="Protein_kinase_ATP_BS"/>
</dbReference>
<feature type="compositionally biased region" description="Basic and acidic residues" evidence="1">
    <location>
        <begin position="716"/>
        <end position="752"/>
    </location>
</feature>
<dbReference type="InterPro" id="IPR011009">
    <property type="entry name" value="Kinase-like_dom_sf"/>
</dbReference>